<accession>A0A369K144</accession>
<feature type="compositionally biased region" description="Pro residues" evidence="1">
    <location>
        <begin position="330"/>
        <end position="343"/>
    </location>
</feature>
<dbReference type="Proteomes" id="UP000076154">
    <property type="component" value="Unassembled WGS sequence"/>
</dbReference>
<feature type="region of interest" description="Disordered" evidence="1">
    <location>
        <begin position="85"/>
        <end position="104"/>
    </location>
</feature>
<proteinExistence type="predicted"/>
<evidence type="ECO:0000313" key="4">
    <source>
        <dbReference type="Proteomes" id="UP000076154"/>
    </source>
</evidence>
<feature type="chain" id="PRO_5016562833" evidence="2">
    <location>
        <begin position="25"/>
        <end position="362"/>
    </location>
</feature>
<sequence length="362" mass="39025">MHYQTVSLTFVLFVALCRQGPAAALPTRPSNLDTTFSTRIRAEASLGSDQALHSPHIARAIFTAPRKRPDKDNKRPTKESKTLYEDIGPKGFCQPPRSHGNGVVTQSPAQMSWELCNTHKGIGWLFGGHCYGMGGAAKLAKPTPDGTCYFPTRALLPPGSRHLNTTRTPRKPMTRIEDPTGQKTLVTDTESATKNLETRSPNDRNTATTSGKPNPKRQSSVDTSHPVPSTNNNHPAAASGSDQSPAKPVGPTLIHADVPLVHPIPLEGAVWGPPARTWKMKSNPAKSQRVGKPHRIAPYPQRRPSQTSQGAPLPPPPPPPGPDVTSFPDLPNPHPLPPPPLAPGPEVTSFPDLPKPLRHRSL</sequence>
<comment type="caution">
    <text evidence="3">The sequence shown here is derived from an EMBL/GenBank/DDBJ whole genome shotgun (WGS) entry which is preliminary data.</text>
</comment>
<feature type="compositionally biased region" description="Polar residues" evidence="1">
    <location>
        <begin position="181"/>
        <end position="195"/>
    </location>
</feature>
<feature type="region of interest" description="Disordered" evidence="1">
    <location>
        <begin position="156"/>
        <end position="253"/>
    </location>
</feature>
<dbReference type="OrthoDB" id="10645787at2759"/>
<keyword evidence="2" id="KW-0732">Signal</keyword>
<keyword evidence="4" id="KW-1185">Reference proteome</keyword>
<dbReference type="EMBL" id="LUEZ02000040">
    <property type="protein sequence ID" value="RDB26335.1"/>
    <property type="molecule type" value="Genomic_DNA"/>
</dbReference>
<evidence type="ECO:0000313" key="3">
    <source>
        <dbReference type="EMBL" id="RDB26335.1"/>
    </source>
</evidence>
<feature type="compositionally biased region" description="Pro residues" evidence="1">
    <location>
        <begin position="312"/>
        <end position="322"/>
    </location>
</feature>
<name>A0A369K144_HYPMA</name>
<evidence type="ECO:0000256" key="1">
    <source>
        <dbReference type="SAM" id="MobiDB-lite"/>
    </source>
</evidence>
<gene>
    <name evidence="3" type="ORF">Hypma_006650</name>
</gene>
<organism evidence="3 4">
    <name type="scientific">Hypsizygus marmoreus</name>
    <name type="common">White beech mushroom</name>
    <name type="synonym">Agaricus marmoreus</name>
    <dbReference type="NCBI Taxonomy" id="39966"/>
    <lineage>
        <taxon>Eukaryota</taxon>
        <taxon>Fungi</taxon>
        <taxon>Dikarya</taxon>
        <taxon>Basidiomycota</taxon>
        <taxon>Agaricomycotina</taxon>
        <taxon>Agaricomycetes</taxon>
        <taxon>Agaricomycetidae</taxon>
        <taxon>Agaricales</taxon>
        <taxon>Tricholomatineae</taxon>
        <taxon>Lyophyllaceae</taxon>
        <taxon>Hypsizygus</taxon>
    </lineage>
</organism>
<dbReference type="InParanoid" id="A0A369K144"/>
<reference evidence="3" key="1">
    <citation type="submission" date="2018-04" db="EMBL/GenBank/DDBJ databases">
        <title>Whole genome sequencing of Hypsizygus marmoreus.</title>
        <authorList>
            <person name="Choi I.-G."/>
            <person name="Min B."/>
            <person name="Kim J.-G."/>
            <person name="Kim S."/>
            <person name="Oh Y.-L."/>
            <person name="Kong W.-S."/>
            <person name="Park H."/>
            <person name="Jeong J."/>
            <person name="Song E.-S."/>
        </authorList>
    </citation>
    <scope>NUCLEOTIDE SEQUENCE [LARGE SCALE GENOMIC DNA]</scope>
    <source>
        <strain evidence="3">51987-8</strain>
    </source>
</reference>
<evidence type="ECO:0000256" key="2">
    <source>
        <dbReference type="SAM" id="SignalP"/>
    </source>
</evidence>
<protein>
    <submittedName>
        <fullName evidence="3">Uncharacterized protein</fullName>
    </submittedName>
</protein>
<feature type="region of interest" description="Disordered" evidence="1">
    <location>
        <begin position="273"/>
        <end position="362"/>
    </location>
</feature>
<feature type="signal peptide" evidence="2">
    <location>
        <begin position="1"/>
        <end position="24"/>
    </location>
</feature>
<feature type="compositionally biased region" description="Polar residues" evidence="1">
    <location>
        <begin position="203"/>
        <end position="244"/>
    </location>
</feature>
<dbReference type="AlphaFoldDB" id="A0A369K144"/>